<dbReference type="GO" id="GO:0016020">
    <property type="term" value="C:membrane"/>
    <property type="evidence" value="ECO:0007669"/>
    <property type="project" value="GOC"/>
</dbReference>
<evidence type="ECO:0000256" key="5">
    <source>
        <dbReference type="ARBA" id="ARBA00022679"/>
    </source>
</evidence>
<evidence type="ECO:0000256" key="2">
    <source>
        <dbReference type="ARBA" id="ARBA00004687"/>
    </source>
</evidence>
<comment type="subcellular location">
    <subcellularLocation>
        <location evidence="1">Endoplasmic reticulum membrane</location>
        <topology evidence="1">Multi-pass membrane protein</topology>
    </subcellularLocation>
</comment>
<keyword evidence="6 11" id="KW-0812">Transmembrane</keyword>
<evidence type="ECO:0000256" key="4">
    <source>
        <dbReference type="ARBA" id="ARBA00022676"/>
    </source>
</evidence>
<dbReference type="GO" id="GO:0016757">
    <property type="term" value="F:glycosyltransferase activity"/>
    <property type="evidence" value="ECO:0007669"/>
    <property type="project" value="UniProtKB-KW"/>
</dbReference>
<dbReference type="InterPro" id="IPR007315">
    <property type="entry name" value="PIG-V/Gpi18"/>
</dbReference>
<reference evidence="13" key="1">
    <citation type="submission" date="2023-07" db="EMBL/GenBank/DDBJ databases">
        <title>30 novel species of actinomycetes from the DSMZ collection.</title>
        <authorList>
            <person name="Nouioui I."/>
        </authorList>
    </citation>
    <scope>NUCLEOTIDE SEQUENCE [LARGE SCALE GENOMIC DNA]</scope>
    <source>
        <strain evidence="13">DSM 41981</strain>
    </source>
</reference>
<comment type="pathway">
    <text evidence="2">Glycolipid biosynthesis; glycosylphosphatidylinositol-anchor biosynthesis.</text>
</comment>
<feature type="transmembrane region" description="Helical" evidence="11">
    <location>
        <begin position="21"/>
        <end position="40"/>
    </location>
</feature>
<feature type="compositionally biased region" description="Pro residues" evidence="10">
    <location>
        <begin position="232"/>
        <end position="250"/>
    </location>
</feature>
<feature type="transmembrane region" description="Helical" evidence="11">
    <location>
        <begin position="459"/>
        <end position="478"/>
    </location>
</feature>
<gene>
    <name evidence="12" type="ORF">RM877_23195</name>
</gene>
<feature type="transmembrane region" description="Helical" evidence="11">
    <location>
        <begin position="106"/>
        <end position="126"/>
    </location>
</feature>
<keyword evidence="13" id="KW-1185">Reference proteome</keyword>
<keyword evidence="7" id="KW-0256">Endoplasmic reticulum</keyword>
<evidence type="ECO:0000313" key="13">
    <source>
        <dbReference type="Proteomes" id="UP001183535"/>
    </source>
</evidence>
<feature type="transmembrane region" description="Helical" evidence="11">
    <location>
        <begin position="379"/>
        <end position="400"/>
    </location>
</feature>
<dbReference type="Proteomes" id="UP001183535">
    <property type="component" value="Unassembled WGS sequence"/>
</dbReference>
<keyword evidence="9 11" id="KW-0472">Membrane</keyword>
<feature type="transmembrane region" description="Helical" evidence="11">
    <location>
        <begin position="436"/>
        <end position="452"/>
    </location>
</feature>
<feature type="compositionally biased region" description="Low complexity" evidence="10">
    <location>
        <begin position="251"/>
        <end position="261"/>
    </location>
</feature>
<feature type="compositionally biased region" description="Basic residues" evidence="10">
    <location>
        <begin position="218"/>
        <end position="231"/>
    </location>
</feature>
<name>A0ABD5ETB2_9ACTN</name>
<feature type="transmembrane region" description="Helical" evidence="11">
    <location>
        <begin position="412"/>
        <end position="430"/>
    </location>
</feature>
<evidence type="ECO:0008006" key="14">
    <source>
        <dbReference type="Google" id="ProtNLM"/>
    </source>
</evidence>
<dbReference type="PANTHER" id="PTHR12468:SF2">
    <property type="entry name" value="GPI MANNOSYLTRANSFERASE 2"/>
    <property type="match status" value="1"/>
</dbReference>
<dbReference type="GO" id="GO:0006506">
    <property type="term" value="P:GPI anchor biosynthetic process"/>
    <property type="evidence" value="ECO:0007669"/>
    <property type="project" value="UniProtKB-KW"/>
</dbReference>
<comment type="caution">
    <text evidence="12">The sequence shown here is derived from an EMBL/GenBank/DDBJ whole genome shotgun (WGS) entry which is preliminary data.</text>
</comment>
<sequence>MNDLDTRAGPAAALRAAAPALLGYAAVRALGLLVLALWSAERGKSAYTLLTARWDALWYSRVASGGYGYEVRLPNGDVHADLAFFPLLPWLERGLAAVSPLSYADAGFVVALLSSLAAAWGIFAVADHLHGRRAGVCAVLLWAVLPVGIVQSMAYSESLFTALAAWSLYAVLTDRWVTAGSLALLAGLTRPVGVAVAAAIWAAAVASFVHDRATTTGTKRRPAAATKRRRTPPPPLPPPATPAPPSPPATSAPSSPSTAPAHLPPASTPAPPSPPSAPGPVAFPAPSFGQTRSAVTATGARPSSHAPSPAVTALRPGAPLLPRALGMLLAPLGAVGYVLWVGHRTGRGPLGYLDVQAGWRNGFDGGWAFARFVAARFSAFPSALAGAALVAGVALLALLYVTCVRGRQPLPLLVYSGVVTALALCASSYFGSKPRLLLPAFPLLLPLALALARTRTRRSATVLAMIATASAVYGAFWLNGSGPP</sequence>
<keyword evidence="8 11" id="KW-1133">Transmembrane helix</keyword>
<evidence type="ECO:0000256" key="7">
    <source>
        <dbReference type="ARBA" id="ARBA00022824"/>
    </source>
</evidence>
<dbReference type="EMBL" id="JAVRES010000012">
    <property type="protein sequence ID" value="MDT0437595.1"/>
    <property type="molecule type" value="Genomic_DNA"/>
</dbReference>
<evidence type="ECO:0000256" key="9">
    <source>
        <dbReference type="ARBA" id="ARBA00023136"/>
    </source>
</evidence>
<feature type="transmembrane region" description="Helical" evidence="11">
    <location>
        <begin position="176"/>
        <end position="209"/>
    </location>
</feature>
<feature type="compositionally biased region" description="Pro residues" evidence="10">
    <location>
        <begin position="262"/>
        <end position="283"/>
    </location>
</feature>
<feature type="region of interest" description="Disordered" evidence="10">
    <location>
        <begin position="214"/>
        <end position="311"/>
    </location>
</feature>
<accession>A0ABD5ETB2</accession>
<dbReference type="RefSeq" id="WP_256089392.1">
    <property type="nucleotide sequence ID" value="NZ_JAVRES010000012.1"/>
</dbReference>
<keyword evidence="4" id="KW-0328">Glycosyltransferase</keyword>
<evidence type="ECO:0000256" key="1">
    <source>
        <dbReference type="ARBA" id="ARBA00004477"/>
    </source>
</evidence>
<keyword evidence="3" id="KW-0337">GPI-anchor biosynthesis</keyword>
<evidence type="ECO:0000313" key="12">
    <source>
        <dbReference type="EMBL" id="MDT0437595.1"/>
    </source>
</evidence>
<proteinExistence type="predicted"/>
<feature type="transmembrane region" description="Helical" evidence="11">
    <location>
        <begin position="324"/>
        <end position="343"/>
    </location>
</feature>
<evidence type="ECO:0000256" key="8">
    <source>
        <dbReference type="ARBA" id="ARBA00022989"/>
    </source>
</evidence>
<feature type="transmembrane region" description="Helical" evidence="11">
    <location>
        <begin position="138"/>
        <end position="156"/>
    </location>
</feature>
<evidence type="ECO:0000256" key="6">
    <source>
        <dbReference type="ARBA" id="ARBA00022692"/>
    </source>
</evidence>
<organism evidence="12 13">
    <name type="scientific">Streptomyces doudnae</name>
    <dbReference type="NCBI Taxonomy" id="3075536"/>
    <lineage>
        <taxon>Bacteria</taxon>
        <taxon>Bacillati</taxon>
        <taxon>Actinomycetota</taxon>
        <taxon>Actinomycetes</taxon>
        <taxon>Kitasatosporales</taxon>
        <taxon>Streptomycetaceae</taxon>
        <taxon>Streptomyces</taxon>
    </lineage>
</organism>
<dbReference type="AlphaFoldDB" id="A0ABD5ETB2"/>
<evidence type="ECO:0000256" key="11">
    <source>
        <dbReference type="SAM" id="Phobius"/>
    </source>
</evidence>
<evidence type="ECO:0000256" key="3">
    <source>
        <dbReference type="ARBA" id="ARBA00022502"/>
    </source>
</evidence>
<evidence type="ECO:0000256" key="10">
    <source>
        <dbReference type="SAM" id="MobiDB-lite"/>
    </source>
</evidence>
<keyword evidence="5" id="KW-0808">Transferase</keyword>
<protein>
    <recommendedName>
        <fullName evidence="14">Glycosyltransferase RgtA/B/C/D-like domain-containing protein</fullName>
    </recommendedName>
</protein>
<dbReference type="PANTHER" id="PTHR12468">
    <property type="entry name" value="GPI MANNOSYLTRANSFERASE 2"/>
    <property type="match status" value="1"/>
</dbReference>